<keyword evidence="4" id="KW-0808">Transferase</keyword>
<dbReference type="Proteomes" id="UP001597369">
    <property type="component" value="Unassembled WGS sequence"/>
</dbReference>
<dbReference type="SMART" id="SM00387">
    <property type="entry name" value="HATPase_c"/>
    <property type="match status" value="1"/>
</dbReference>
<dbReference type="Gene3D" id="3.30.565.10">
    <property type="entry name" value="Histidine kinase-like ATPase, C-terminal domain"/>
    <property type="match status" value="1"/>
</dbReference>
<dbReference type="SUPFAM" id="SSF55874">
    <property type="entry name" value="ATPase domain of HSP90 chaperone/DNA topoisomerase II/histidine kinase"/>
    <property type="match status" value="1"/>
</dbReference>
<feature type="domain" description="Histidine kinase" evidence="9">
    <location>
        <begin position="1"/>
        <end position="97"/>
    </location>
</feature>
<dbReference type="EMBL" id="JBHUHV010000039">
    <property type="protein sequence ID" value="MFD2067986.1"/>
    <property type="molecule type" value="Genomic_DNA"/>
</dbReference>
<evidence type="ECO:0000313" key="10">
    <source>
        <dbReference type="EMBL" id="MFD2067986.1"/>
    </source>
</evidence>
<dbReference type="PROSITE" id="PS50109">
    <property type="entry name" value="HIS_KIN"/>
    <property type="match status" value="1"/>
</dbReference>
<evidence type="ECO:0000256" key="3">
    <source>
        <dbReference type="ARBA" id="ARBA00022553"/>
    </source>
</evidence>
<evidence type="ECO:0000256" key="8">
    <source>
        <dbReference type="ARBA" id="ARBA00023012"/>
    </source>
</evidence>
<dbReference type="InterPro" id="IPR005467">
    <property type="entry name" value="His_kinase_dom"/>
</dbReference>
<gene>
    <name evidence="10" type="ORF">ACFSKU_13910</name>
</gene>
<name>A0ABW4X0R4_9BACT</name>
<dbReference type="InterPro" id="IPR004358">
    <property type="entry name" value="Sig_transdc_His_kin-like_C"/>
</dbReference>
<evidence type="ECO:0000256" key="2">
    <source>
        <dbReference type="ARBA" id="ARBA00012438"/>
    </source>
</evidence>
<dbReference type="PRINTS" id="PR00344">
    <property type="entry name" value="BCTRLSENSOR"/>
</dbReference>
<organism evidence="10 11">
    <name type="scientific">Pontibacter silvestris</name>
    <dbReference type="NCBI Taxonomy" id="2305183"/>
    <lineage>
        <taxon>Bacteria</taxon>
        <taxon>Pseudomonadati</taxon>
        <taxon>Bacteroidota</taxon>
        <taxon>Cytophagia</taxon>
        <taxon>Cytophagales</taxon>
        <taxon>Hymenobacteraceae</taxon>
        <taxon>Pontibacter</taxon>
    </lineage>
</organism>
<evidence type="ECO:0000256" key="1">
    <source>
        <dbReference type="ARBA" id="ARBA00000085"/>
    </source>
</evidence>
<proteinExistence type="predicted"/>
<protein>
    <recommendedName>
        <fullName evidence="2">histidine kinase</fullName>
        <ecNumber evidence="2">2.7.13.3</ecNumber>
    </recommendedName>
</protein>
<evidence type="ECO:0000256" key="4">
    <source>
        <dbReference type="ARBA" id="ARBA00022679"/>
    </source>
</evidence>
<evidence type="ECO:0000259" key="9">
    <source>
        <dbReference type="PROSITE" id="PS50109"/>
    </source>
</evidence>
<dbReference type="PANTHER" id="PTHR43065:SF10">
    <property type="entry name" value="PEROXIDE STRESS-ACTIVATED HISTIDINE KINASE MAK3"/>
    <property type="match status" value="1"/>
</dbReference>
<comment type="catalytic activity">
    <reaction evidence="1">
        <text>ATP + protein L-histidine = ADP + protein N-phospho-L-histidine.</text>
        <dbReference type="EC" id="2.7.13.3"/>
    </reaction>
</comment>
<evidence type="ECO:0000313" key="11">
    <source>
        <dbReference type="Proteomes" id="UP001597369"/>
    </source>
</evidence>
<dbReference type="PANTHER" id="PTHR43065">
    <property type="entry name" value="SENSOR HISTIDINE KINASE"/>
    <property type="match status" value="1"/>
</dbReference>
<dbReference type="RefSeq" id="WP_229958373.1">
    <property type="nucleotide sequence ID" value="NZ_JAJJWI010000003.1"/>
</dbReference>
<dbReference type="InterPro" id="IPR003594">
    <property type="entry name" value="HATPase_dom"/>
</dbReference>
<keyword evidence="6" id="KW-0418">Kinase</keyword>
<dbReference type="Pfam" id="PF02518">
    <property type="entry name" value="HATPase_c"/>
    <property type="match status" value="1"/>
</dbReference>
<keyword evidence="7 10" id="KW-0067">ATP-binding</keyword>
<evidence type="ECO:0000256" key="5">
    <source>
        <dbReference type="ARBA" id="ARBA00022741"/>
    </source>
</evidence>
<keyword evidence="5" id="KW-0547">Nucleotide-binding</keyword>
<dbReference type="GO" id="GO:0005524">
    <property type="term" value="F:ATP binding"/>
    <property type="evidence" value="ECO:0007669"/>
    <property type="project" value="UniProtKB-KW"/>
</dbReference>
<accession>A0ABW4X0R4</accession>
<dbReference type="EC" id="2.7.13.3" evidence="2"/>
<comment type="caution">
    <text evidence="10">The sequence shown here is derived from an EMBL/GenBank/DDBJ whole genome shotgun (WGS) entry which is preliminary data.</text>
</comment>
<evidence type="ECO:0000256" key="7">
    <source>
        <dbReference type="ARBA" id="ARBA00022840"/>
    </source>
</evidence>
<evidence type="ECO:0000256" key="6">
    <source>
        <dbReference type="ARBA" id="ARBA00022777"/>
    </source>
</evidence>
<keyword evidence="11" id="KW-1185">Reference proteome</keyword>
<reference evidence="11" key="1">
    <citation type="journal article" date="2019" name="Int. J. Syst. Evol. Microbiol.">
        <title>The Global Catalogue of Microorganisms (GCM) 10K type strain sequencing project: providing services to taxonomists for standard genome sequencing and annotation.</title>
        <authorList>
            <consortium name="The Broad Institute Genomics Platform"/>
            <consortium name="The Broad Institute Genome Sequencing Center for Infectious Disease"/>
            <person name="Wu L."/>
            <person name="Ma J."/>
        </authorList>
    </citation>
    <scope>NUCLEOTIDE SEQUENCE [LARGE SCALE GENOMIC DNA]</scope>
    <source>
        <strain evidence="11">JCM 16545</strain>
    </source>
</reference>
<keyword evidence="8" id="KW-0902">Two-component regulatory system</keyword>
<sequence length="97" mass="10737">MEAHSIKLAMYLPDDTIQLLADPEMLEQVLINLIQNGMEACQHAAEPCIEVIAYLDSNEKDRLWVDVTDNGAGVPDDVIDKIFTPFYTTKKQGSGIG</sequence>
<dbReference type="InterPro" id="IPR036890">
    <property type="entry name" value="HATPase_C_sf"/>
</dbReference>
<keyword evidence="3" id="KW-0597">Phosphoprotein</keyword>